<dbReference type="EMBL" id="JABBWG010000005">
    <property type="protein sequence ID" value="KAG1822509.1"/>
    <property type="molecule type" value="Genomic_DNA"/>
</dbReference>
<reference evidence="1" key="1">
    <citation type="journal article" date="2020" name="New Phytol.">
        <title>Comparative genomics reveals dynamic genome evolution in host specialist ectomycorrhizal fungi.</title>
        <authorList>
            <person name="Lofgren L.A."/>
            <person name="Nguyen N.H."/>
            <person name="Vilgalys R."/>
            <person name="Ruytinx J."/>
            <person name="Liao H.L."/>
            <person name="Branco S."/>
            <person name="Kuo A."/>
            <person name="LaButti K."/>
            <person name="Lipzen A."/>
            <person name="Andreopoulos W."/>
            <person name="Pangilinan J."/>
            <person name="Riley R."/>
            <person name="Hundley H."/>
            <person name="Na H."/>
            <person name="Barry K."/>
            <person name="Grigoriev I.V."/>
            <person name="Stajich J.E."/>
            <person name="Kennedy P.G."/>
        </authorList>
    </citation>
    <scope>NUCLEOTIDE SEQUENCE</scope>
    <source>
        <strain evidence="1">MN1</strain>
    </source>
</reference>
<dbReference type="AlphaFoldDB" id="A0A9P7JHA4"/>
<organism evidence="1 2">
    <name type="scientific">Suillus subaureus</name>
    <dbReference type="NCBI Taxonomy" id="48587"/>
    <lineage>
        <taxon>Eukaryota</taxon>
        <taxon>Fungi</taxon>
        <taxon>Dikarya</taxon>
        <taxon>Basidiomycota</taxon>
        <taxon>Agaricomycotina</taxon>
        <taxon>Agaricomycetes</taxon>
        <taxon>Agaricomycetidae</taxon>
        <taxon>Boletales</taxon>
        <taxon>Suillineae</taxon>
        <taxon>Suillaceae</taxon>
        <taxon>Suillus</taxon>
    </lineage>
</organism>
<dbReference type="Proteomes" id="UP000807769">
    <property type="component" value="Unassembled WGS sequence"/>
</dbReference>
<comment type="caution">
    <text evidence="1">The sequence shown here is derived from an EMBL/GenBank/DDBJ whole genome shotgun (WGS) entry which is preliminary data.</text>
</comment>
<proteinExistence type="predicted"/>
<name>A0A9P7JHA4_9AGAM</name>
<gene>
    <name evidence="1" type="ORF">BJ212DRAFT_1328486</name>
</gene>
<keyword evidence="2" id="KW-1185">Reference proteome</keyword>
<evidence type="ECO:0000313" key="2">
    <source>
        <dbReference type="Proteomes" id="UP000807769"/>
    </source>
</evidence>
<accession>A0A9P7JHA4</accession>
<sequence length="136" mass="14824">MNATQAKDRLYSQLAASLRNMSRAVGQTADLFEQLQTDLDAMRVLAGTHAAQFMTVAAELSPETDGGANTEGTVVGGTLLEIFVIETPLVNHIPTRVHSGNRDIKKYLAIGPVACRSVTRARQPRRGSVHVHQRFQ</sequence>
<dbReference type="OrthoDB" id="3212378at2759"/>
<dbReference type="GeneID" id="64628677"/>
<dbReference type="RefSeq" id="XP_041196915.1">
    <property type="nucleotide sequence ID" value="XM_041334660.1"/>
</dbReference>
<protein>
    <submittedName>
        <fullName evidence="1">Uncharacterized protein</fullName>
    </submittedName>
</protein>
<evidence type="ECO:0000313" key="1">
    <source>
        <dbReference type="EMBL" id="KAG1822509.1"/>
    </source>
</evidence>